<feature type="compositionally biased region" description="Basic and acidic residues" evidence="1">
    <location>
        <begin position="167"/>
        <end position="177"/>
    </location>
</feature>
<dbReference type="OrthoDB" id="79796at2759"/>
<feature type="compositionally biased region" description="Basic and acidic residues" evidence="1">
    <location>
        <begin position="111"/>
        <end position="158"/>
    </location>
</feature>
<feature type="compositionally biased region" description="Basic and acidic residues" evidence="1">
    <location>
        <begin position="496"/>
        <end position="506"/>
    </location>
</feature>
<gene>
    <name evidence="2" type="ORF">CCR75_002144</name>
</gene>
<feature type="compositionally biased region" description="Basic and acidic residues" evidence="1">
    <location>
        <begin position="255"/>
        <end position="286"/>
    </location>
</feature>
<organism evidence="2 3">
    <name type="scientific">Bremia lactucae</name>
    <name type="common">Lettuce downy mildew</name>
    <dbReference type="NCBI Taxonomy" id="4779"/>
    <lineage>
        <taxon>Eukaryota</taxon>
        <taxon>Sar</taxon>
        <taxon>Stramenopiles</taxon>
        <taxon>Oomycota</taxon>
        <taxon>Peronosporomycetes</taxon>
        <taxon>Peronosporales</taxon>
        <taxon>Peronosporaceae</taxon>
        <taxon>Bremia</taxon>
    </lineage>
</organism>
<accession>A0A976FE52</accession>
<feature type="compositionally biased region" description="Basic and acidic residues" evidence="1">
    <location>
        <begin position="777"/>
        <end position="786"/>
    </location>
</feature>
<feature type="compositionally biased region" description="Acidic residues" evidence="1">
    <location>
        <begin position="720"/>
        <end position="748"/>
    </location>
</feature>
<sequence length="794" mass="89105">MARKRRRSESFEAGNDDGLKRLAAFNARVFDLPQDSDTFDDLEPPTVMLKSKHKKLKLKRADTDGGDLVPVIKLRKKKSTKATKKEIVAAVPVEKTKERARPVVVKASSRTNDDVPQEKMKTKKEKTNKVKKAVVKDEKEGMEKVRETKAKKEKKEDTEVMANVATIKEKEGAIEEKKKRKREKKEKKTIKNEGDTKIQEDTKEKLVERKTTKKEKKKTKKEKVEKEAKVRDITEKEKKEKKEKKNEANTKQTKATKETKKETADLKTIEIKSPKTKEKKKAETKQMQKKSKTTMKSTLSQSVRSVPKETKIDHEKIKQRTTVENGMPPPETHNVVVESLSSAGILEERADVSTPPLNAVHLNGLSSGEGRVENKRAKKRMRKGRSRVAHSSHIAPKSSSTSMDKAEIGLVTIPKEIFTDNSASHTDSSLKPLASSNGLQGSLKVTSMKNQTAARLKHANTSNTKKIVQCQNESDTMAHESPRQNAMSAELSSSSESEKENEYFDSRQRDEVDSLFSRMIDSAAREQWELVEVGRLIRLFAAEWDFEQTKTARFLLDTCPELVNVEFLEGLGVNLSANQLVQVFEAGSGTAGVLMNKLASAVENGHLSVCDPSFVEALERRVAMMESNGEVLELLYPLLESLSSVRDVGALIKQLCAHWQLERKSALVQQILLSRVFDDLDGNQDEICLDLPELAGKLDFPSRLDQEDVDEKGNLKGFVEDSDSDSDAEFIEKDEIDSEDGESDSDEGMEIHGRSRGCNQFIEDEADVGEEDEIEVENERDHHDHGSSSSSDSD</sequence>
<feature type="region of interest" description="Disordered" evidence="1">
    <location>
        <begin position="97"/>
        <end position="334"/>
    </location>
</feature>
<feature type="region of interest" description="Disordered" evidence="1">
    <location>
        <begin position="705"/>
        <end position="794"/>
    </location>
</feature>
<feature type="compositionally biased region" description="Acidic residues" evidence="1">
    <location>
        <begin position="762"/>
        <end position="776"/>
    </location>
</feature>
<proteinExistence type="predicted"/>
<feature type="region of interest" description="Disordered" evidence="1">
    <location>
        <begin position="349"/>
        <end position="403"/>
    </location>
</feature>
<dbReference type="RefSeq" id="XP_067814560.1">
    <property type="nucleotide sequence ID" value="XM_067960244.1"/>
</dbReference>
<keyword evidence="3" id="KW-1185">Reference proteome</keyword>
<evidence type="ECO:0000313" key="3">
    <source>
        <dbReference type="Proteomes" id="UP000294530"/>
    </source>
</evidence>
<protein>
    <submittedName>
        <fullName evidence="2">Uncharacterized protein</fullName>
    </submittedName>
</protein>
<feature type="compositionally biased region" description="Basic and acidic residues" evidence="1">
    <location>
        <begin position="222"/>
        <end position="248"/>
    </location>
</feature>
<reference evidence="2 3" key="1">
    <citation type="journal article" date="2021" name="Genome Biol.">
        <title>AFLAP: assembly-free linkage analysis pipeline using k-mers from genome sequencing data.</title>
        <authorList>
            <person name="Fletcher K."/>
            <person name="Zhang L."/>
            <person name="Gil J."/>
            <person name="Han R."/>
            <person name="Cavanaugh K."/>
            <person name="Michelmore R."/>
        </authorList>
    </citation>
    <scope>NUCLEOTIDE SEQUENCE [LARGE SCALE GENOMIC DNA]</scope>
    <source>
        <strain evidence="2 3">SF5</strain>
    </source>
</reference>
<feature type="compositionally biased region" description="Basic residues" evidence="1">
    <location>
        <begin position="376"/>
        <end position="390"/>
    </location>
</feature>
<feature type="compositionally biased region" description="Basic and acidic residues" evidence="1">
    <location>
        <begin position="189"/>
        <end position="210"/>
    </location>
</feature>
<feature type="compositionally biased region" description="Basic residues" evidence="1">
    <location>
        <begin position="178"/>
        <end position="188"/>
    </location>
</feature>
<dbReference type="EMBL" id="SHOA02000220">
    <property type="protein sequence ID" value="TDH65061.1"/>
    <property type="molecule type" value="Genomic_DNA"/>
</dbReference>
<evidence type="ECO:0000313" key="2">
    <source>
        <dbReference type="EMBL" id="TDH65061.1"/>
    </source>
</evidence>
<comment type="caution">
    <text evidence="2">The sequence shown here is derived from an EMBL/GenBank/DDBJ whole genome shotgun (WGS) entry which is preliminary data.</text>
</comment>
<name>A0A976FE52_BRELC</name>
<evidence type="ECO:0000256" key="1">
    <source>
        <dbReference type="SAM" id="MobiDB-lite"/>
    </source>
</evidence>
<feature type="compositionally biased region" description="Basic residues" evidence="1">
    <location>
        <begin position="211"/>
        <end position="221"/>
    </location>
</feature>
<dbReference type="Proteomes" id="UP000294530">
    <property type="component" value="Unassembled WGS sequence"/>
</dbReference>
<feature type="compositionally biased region" description="Basic and acidic residues" evidence="1">
    <location>
        <begin position="306"/>
        <end position="318"/>
    </location>
</feature>
<dbReference type="GeneID" id="94345915"/>
<feature type="compositionally biased region" description="Basic and acidic residues" evidence="1">
    <location>
        <begin position="705"/>
        <end position="714"/>
    </location>
</feature>
<feature type="region of interest" description="Disordered" evidence="1">
    <location>
        <begin position="472"/>
        <end position="506"/>
    </location>
</feature>
<dbReference type="KEGG" id="blac:94345915"/>
<dbReference type="AlphaFoldDB" id="A0A976FE52"/>